<reference evidence="3 4" key="1">
    <citation type="submission" date="2024-07" db="EMBL/GenBank/DDBJ databases">
        <authorList>
            <person name="Lee S."/>
            <person name="Kang M."/>
        </authorList>
    </citation>
    <scope>NUCLEOTIDE SEQUENCE [LARGE SCALE GENOMIC DNA]</scope>
    <source>
        <strain evidence="3 4">DS6</strain>
    </source>
</reference>
<evidence type="ECO:0000313" key="4">
    <source>
        <dbReference type="Proteomes" id="UP001556631"/>
    </source>
</evidence>
<feature type="transmembrane region" description="Helical" evidence="2">
    <location>
        <begin position="222"/>
        <end position="241"/>
    </location>
</feature>
<feature type="transmembrane region" description="Helical" evidence="2">
    <location>
        <begin position="117"/>
        <end position="133"/>
    </location>
</feature>
<gene>
    <name evidence="3" type="ORF">AB3X52_17070</name>
</gene>
<dbReference type="Proteomes" id="UP001556631">
    <property type="component" value="Unassembled WGS sequence"/>
</dbReference>
<evidence type="ECO:0000256" key="2">
    <source>
        <dbReference type="SAM" id="Phobius"/>
    </source>
</evidence>
<dbReference type="RefSeq" id="WP_367995300.1">
    <property type="nucleotide sequence ID" value="NZ_JBFPJR010000040.1"/>
</dbReference>
<feature type="transmembrane region" description="Helical" evidence="2">
    <location>
        <begin position="319"/>
        <end position="338"/>
    </location>
</feature>
<comment type="caution">
    <text evidence="3">The sequence shown here is derived from an EMBL/GenBank/DDBJ whole genome shotgun (WGS) entry which is preliminary data.</text>
</comment>
<feature type="transmembrane region" description="Helical" evidence="2">
    <location>
        <begin position="92"/>
        <end position="111"/>
    </location>
</feature>
<organism evidence="3 4">
    <name type="scientific">Nocardioides eburneus</name>
    <dbReference type="NCBI Taxonomy" id="3231482"/>
    <lineage>
        <taxon>Bacteria</taxon>
        <taxon>Bacillati</taxon>
        <taxon>Actinomycetota</taxon>
        <taxon>Actinomycetes</taxon>
        <taxon>Propionibacteriales</taxon>
        <taxon>Nocardioidaceae</taxon>
        <taxon>Nocardioides</taxon>
    </lineage>
</organism>
<feature type="transmembrane region" description="Helical" evidence="2">
    <location>
        <begin position="140"/>
        <end position="161"/>
    </location>
</feature>
<evidence type="ECO:0000256" key="1">
    <source>
        <dbReference type="SAM" id="MobiDB-lite"/>
    </source>
</evidence>
<feature type="transmembrane region" description="Helical" evidence="2">
    <location>
        <begin position="286"/>
        <end position="307"/>
    </location>
</feature>
<dbReference type="EMBL" id="JBFPJR010000040">
    <property type="protein sequence ID" value="MEX0429334.1"/>
    <property type="molecule type" value="Genomic_DNA"/>
</dbReference>
<keyword evidence="2" id="KW-1133">Transmembrane helix</keyword>
<name>A0ABV3T3S5_9ACTN</name>
<keyword evidence="2" id="KW-0472">Membrane</keyword>
<keyword evidence="4" id="KW-1185">Reference proteome</keyword>
<keyword evidence="2" id="KW-0812">Transmembrane</keyword>
<evidence type="ECO:0008006" key="5">
    <source>
        <dbReference type="Google" id="ProtNLM"/>
    </source>
</evidence>
<evidence type="ECO:0000313" key="3">
    <source>
        <dbReference type="EMBL" id="MEX0429334.1"/>
    </source>
</evidence>
<feature type="transmembrane region" description="Helical" evidence="2">
    <location>
        <begin position="253"/>
        <end position="274"/>
    </location>
</feature>
<feature type="transmembrane region" description="Helical" evidence="2">
    <location>
        <begin position="350"/>
        <end position="370"/>
    </location>
</feature>
<sequence>MTDVASRAARTGAEEAPARRRTTPGRRRAWLMLPAAVAMLAGLDAGLVLLGVPAPVRTDRLPVVHGMLMTLGFVGTLICLERAVALRRRVALVAPALLGLGSVLLLAPIPIAVGQSVLLAGTVAMGAVYVPLWRRQRDDAVLVEALGVVLAVGAATLWLGGTSMPLLVPWLAGFLVLTIAGERLELARLAMGPSAGRTLVVLAAAVLGATVAALLWPAAGSALLGVALLTLTLWLARHDVARRTVRDRGLTRFMATSMLAGYVWLAVAGVVWLLGPAVSGPAYDAVIHAVFLGFTISMVMAHAPVIMPAVLRRPLPWHPVLWLPLGLLHLSLAVRLYLGDARGVHVAWQVGGVLNEVALLAFAALIVWSLRPTRRRAR</sequence>
<feature type="transmembrane region" description="Helical" evidence="2">
    <location>
        <begin position="62"/>
        <end position="80"/>
    </location>
</feature>
<feature type="transmembrane region" description="Helical" evidence="2">
    <location>
        <begin position="29"/>
        <end position="50"/>
    </location>
</feature>
<feature type="region of interest" description="Disordered" evidence="1">
    <location>
        <begin position="1"/>
        <end position="22"/>
    </location>
</feature>
<accession>A0ABV3T3S5</accession>
<proteinExistence type="predicted"/>
<protein>
    <recommendedName>
        <fullName evidence="5">NnrS family protein</fullName>
    </recommendedName>
</protein>